<proteinExistence type="predicted"/>
<name>A0A5B0E938_9MICC</name>
<dbReference type="EMBL" id="VOBL01000016">
    <property type="protein sequence ID" value="KAA0975218.1"/>
    <property type="molecule type" value="Genomic_DNA"/>
</dbReference>
<dbReference type="InterPro" id="IPR012347">
    <property type="entry name" value="Ferritin-like"/>
</dbReference>
<evidence type="ECO:0000313" key="8">
    <source>
        <dbReference type="EMBL" id="KAA0975218.1"/>
    </source>
</evidence>
<feature type="binding site" evidence="5">
    <location>
        <position position="51"/>
    </location>
    <ligand>
        <name>Fe cation</name>
        <dbReference type="ChEBI" id="CHEBI:24875"/>
        <label>1</label>
    </ligand>
</feature>
<dbReference type="InterPro" id="IPR041719">
    <property type="entry name" value="Ferritin_prok"/>
</dbReference>
<dbReference type="AlphaFoldDB" id="A0A5B0E938"/>
<dbReference type="GO" id="GO:0008198">
    <property type="term" value="F:ferrous iron binding"/>
    <property type="evidence" value="ECO:0007669"/>
    <property type="project" value="TreeGrafter"/>
</dbReference>
<organism evidence="8 9">
    <name type="scientific">Paeniglutamicibacter gangotriensis</name>
    <dbReference type="NCBI Taxonomy" id="254787"/>
    <lineage>
        <taxon>Bacteria</taxon>
        <taxon>Bacillati</taxon>
        <taxon>Actinomycetota</taxon>
        <taxon>Actinomycetes</taxon>
        <taxon>Micrococcales</taxon>
        <taxon>Micrococcaceae</taxon>
        <taxon>Paeniglutamicibacter</taxon>
    </lineage>
</organism>
<keyword evidence="2 5" id="KW-0479">Metal-binding</keyword>
<evidence type="ECO:0000256" key="1">
    <source>
        <dbReference type="ARBA" id="ARBA00022434"/>
    </source>
</evidence>
<dbReference type="GO" id="GO:0005829">
    <property type="term" value="C:cytosol"/>
    <property type="evidence" value="ECO:0007669"/>
    <property type="project" value="TreeGrafter"/>
</dbReference>
<gene>
    <name evidence="8" type="ORF">FQ154_14555</name>
</gene>
<dbReference type="Pfam" id="PF00210">
    <property type="entry name" value="Ferritin"/>
    <property type="match status" value="1"/>
</dbReference>
<dbReference type="Gene3D" id="1.20.1260.10">
    <property type="match status" value="1"/>
</dbReference>
<accession>A0A5B0E938</accession>
<keyword evidence="4 5" id="KW-0408">Iron</keyword>
<keyword evidence="1 6" id="KW-0409">Iron storage</keyword>
<dbReference type="InterPro" id="IPR008331">
    <property type="entry name" value="Ferritin_DPS_dom"/>
</dbReference>
<comment type="caution">
    <text evidence="8">The sequence shown here is derived from an EMBL/GenBank/DDBJ whole genome shotgun (WGS) entry which is preliminary data.</text>
</comment>
<dbReference type="InterPro" id="IPR009078">
    <property type="entry name" value="Ferritin-like_SF"/>
</dbReference>
<evidence type="ECO:0000256" key="2">
    <source>
        <dbReference type="ARBA" id="ARBA00022723"/>
    </source>
</evidence>
<protein>
    <recommendedName>
        <fullName evidence="6">Ferritin</fullName>
    </recommendedName>
</protein>
<sequence>MELNGKLADAFNDQITLELAASTVYRQLAIEMDMLSLPGIAGWFRAQAAEEVEHAEKFITHMSDRGAHPAIGAIGAPALSVLTVEAAFEASLAHEKKVSESIRDLYRLAQNEGEIDSIPLLNWFIEEQVEEEATVGEILDRVKMISNDGNGLLRLDSELASRQA</sequence>
<dbReference type="GO" id="GO:0006826">
    <property type="term" value="P:iron ion transport"/>
    <property type="evidence" value="ECO:0007669"/>
    <property type="project" value="InterPro"/>
</dbReference>
<dbReference type="CDD" id="cd01055">
    <property type="entry name" value="Nonheme_Ferritin"/>
    <property type="match status" value="1"/>
</dbReference>
<feature type="binding site" evidence="5">
    <location>
        <position position="54"/>
    </location>
    <ligand>
        <name>Fe cation</name>
        <dbReference type="ChEBI" id="CHEBI:24875"/>
        <label>1</label>
    </ligand>
</feature>
<evidence type="ECO:0000256" key="5">
    <source>
        <dbReference type="PIRSR" id="PIRSR601519-1"/>
    </source>
</evidence>
<dbReference type="GO" id="GO:0004322">
    <property type="term" value="F:ferroxidase activity"/>
    <property type="evidence" value="ECO:0007669"/>
    <property type="project" value="TreeGrafter"/>
</dbReference>
<evidence type="ECO:0000259" key="7">
    <source>
        <dbReference type="PROSITE" id="PS50905"/>
    </source>
</evidence>
<dbReference type="GO" id="GO:0006879">
    <property type="term" value="P:intracellular iron ion homeostasis"/>
    <property type="evidence" value="ECO:0007669"/>
    <property type="project" value="UniProtKB-KW"/>
</dbReference>
<feature type="domain" description="Ferritin-like diiron" evidence="7">
    <location>
        <begin position="1"/>
        <end position="146"/>
    </location>
</feature>
<dbReference type="RefSeq" id="WP_007271148.1">
    <property type="nucleotide sequence ID" value="NZ_JBITUG010000019.1"/>
</dbReference>
<dbReference type="OrthoDB" id="9801481at2"/>
<reference evidence="8 9" key="1">
    <citation type="submission" date="2019-07" db="EMBL/GenBank/DDBJ databases">
        <title>Analysis of the biochemical properties, biological activity and biotechnological potential of siderophores and biosurfactants produced by Antarctic psychrotolerant bacteria.</title>
        <authorList>
            <person name="Styczynski M."/>
            <person name="Krucon T."/>
            <person name="Decewicz P."/>
            <person name="Dziewit L."/>
        </authorList>
    </citation>
    <scope>NUCLEOTIDE SEQUENCE [LARGE SCALE GENOMIC DNA]</scope>
    <source>
        <strain evidence="8 9">ANT_H27</strain>
    </source>
</reference>
<evidence type="ECO:0000256" key="6">
    <source>
        <dbReference type="RuleBase" id="RU361145"/>
    </source>
</evidence>
<dbReference type="InterPro" id="IPR001519">
    <property type="entry name" value="Ferritin"/>
</dbReference>
<evidence type="ECO:0000256" key="4">
    <source>
        <dbReference type="ARBA" id="ARBA00023004"/>
    </source>
</evidence>
<feature type="binding site" evidence="5">
    <location>
        <position position="95"/>
    </location>
    <ligand>
        <name>Fe cation</name>
        <dbReference type="ChEBI" id="CHEBI:24875"/>
        <label>1</label>
    </ligand>
</feature>
<dbReference type="SUPFAM" id="SSF47240">
    <property type="entry name" value="Ferritin-like"/>
    <property type="match status" value="1"/>
</dbReference>
<dbReference type="PROSITE" id="PS50905">
    <property type="entry name" value="FERRITIN_LIKE"/>
    <property type="match status" value="1"/>
</dbReference>
<dbReference type="Proteomes" id="UP000323856">
    <property type="component" value="Unassembled WGS sequence"/>
</dbReference>
<keyword evidence="3" id="KW-0560">Oxidoreductase</keyword>
<evidence type="ECO:0000313" key="9">
    <source>
        <dbReference type="Proteomes" id="UP000323856"/>
    </source>
</evidence>
<dbReference type="InterPro" id="IPR009040">
    <property type="entry name" value="Ferritin-like_diiron"/>
</dbReference>
<dbReference type="PANTHER" id="PTHR11431">
    <property type="entry name" value="FERRITIN"/>
    <property type="match status" value="1"/>
</dbReference>
<feature type="binding site" evidence="5">
    <location>
        <position position="18"/>
    </location>
    <ligand>
        <name>Fe cation</name>
        <dbReference type="ChEBI" id="CHEBI:24875"/>
        <label>1</label>
    </ligand>
</feature>
<dbReference type="GO" id="GO:0008199">
    <property type="term" value="F:ferric iron binding"/>
    <property type="evidence" value="ECO:0007669"/>
    <property type="project" value="InterPro"/>
</dbReference>
<evidence type="ECO:0000256" key="3">
    <source>
        <dbReference type="ARBA" id="ARBA00023002"/>
    </source>
</evidence>
<feature type="binding site" evidence="5">
    <location>
        <position position="128"/>
    </location>
    <ligand>
        <name>Fe cation</name>
        <dbReference type="ChEBI" id="CHEBI:24875"/>
        <label>1</label>
    </ligand>
</feature>
<dbReference type="PANTHER" id="PTHR11431:SF127">
    <property type="entry name" value="BACTERIAL NON-HEME FERRITIN"/>
    <property type="match status" value="1"/>
</dbReference>